<evidence type="ECO:0000313" key="10">
    <source>
        <dbReference type="Proteomes" id="UP001163846"/>
    </source>
</evidence>
<dbReference type="SUPFAM" id="SSF57959">
    <property type="entry name" value="Leucine zipper domain"/>
    <property type="match status" value="1"/>
</dbReference>
<name>A0AA38UG04_9AGAR</name>
<feature type="compositionally biased region" description="Polar residues" evidence="7">
    <location>
        <begin position="198"/>
        <end position="209"/>
    </location>
</feature>
<evidence type="ECO:0000256" key="3">
    <source>
        <dbReference type="ARBA" id="ARBA00023125"/>
    </source>
</evidence>
<dbReference type="InterPro" id="IPR046347">
    <property type="entry name" value="bZIP_sf"/>
</dbReference>
<gene>
    <name evidence="9" type="ORF">F5878DRAFT_615240</name>
</gene>
<feature type="compositionally biased region" description="Low complexity" evidence="7">
    <location>
        <begin position="210"/>
        <end position="233"/>
    </location>
</feature>
<dbReference type="SMART" id="SM00338">
    <property type="entry name" value="BRLZ"/>
    <property type="match status" value="1"/>
</dbReference>
<sequence>MLSLEELEHSHDNVSETSLLNPSVDTELELWRKLVFSFDMDNGESSDNNPTSSGNTNPDRRSARRSRSRSHSVNQPGSNVPTLPRNDLHDAFLLAQFQAAAGSGIPPPPTTQDASYNALLLALLQSQTSQHAAPPNIQSVMNNPLYAQHLLPPSNLNFGAIPPQFQWPPSFGHQQQPNFPFDQPGMAAHLGGFPSLPPINTNVSSGAGRSTSVVPPNSPPTAASDDTTTDPADLSVVEDKRRRNTAASARFRIKKKQRNLNLERTVSDLSGRADELEKEAADLRRENGWLKEIVMLKGSRLAGLDVSPQNLPKPPEGDASAFWSPSGSGSSQPVAGPSRRSNQTPQDAERDSDSESDSDGSTEGPSVNRKEGSLSKGKERQR</sequence>
<comment type="caution">
    <text evidence="9">The sequence shown here is derived from an EMBL/GenBank/DDBJ whole genome shotgun (WGS) entry which is preliminary data.</text>
</comment>
<evidence type="ECO:0000256" key="4">
    <source>
        <dbReference type="ARBA" id="ARBA00023163"/>
    </source>
</evidence>
<proteinExistence type="predicted"/>
<reference evidence="9" key="1">
    <citation type="submission" date="2022-08" db="EMBL/GenBank/DDBJ databases">
        <authorList>
            <consortium name="DOE Joint Genome Institute"/>
            <person name="Min B."/>
            <person name="Riley R."/>
            <person name="Sierra-Patev S."/>
            <person name="Naranjo-Ortiz M."/>
            <person name="Looney B."/>
            <person name="Konkel Z."/>
            <person name="Slot J.C."/>
            <person name="Sakamoto Y."/>
            <person name="Steenwyk J.L."/>
            <person name="Rokas A."/>
            <person name="Carro J."/>
            <person name="Camarero S."/>
            <person name="Ferreira P."/>
            <person name="Molpeceres G."/>
            <person name="Ruiz-Duenas F.J."/>
            <person name="Serrano A."/>
            <person name="Henrissat B."/>
            <person name="Drula E."/>
            <person name="Hughes K.W."/>
            <person name="Mata J.L."/>
            <person name="Ishikawa N.K."/>
            <person name="Vargas-Isla R."/>
            <person name="Ushijima S."/>
            <person name="Smith C.A."/>
            <person name="Ahrendt S."/>
            <person name="Andreopoulos W."/>
            <person name="He G."/>
            <person name="Labutti K."/>
            <person name="Lipzen A."/>
            <person name="Ng V."/>
            <person name="Sandor L."/>
            <person name="Barry K."/>
            <person name="Martinez A.T."/>
            <person name="Xiao Y."/>
            <person name="Gibbons J.G."/>
            <person name="Terashima K."/>
            <person name="Hibbett D.S."/>
            <person name="Grigoriev I.V."/>
        </authorList>
    </citation>
    <scope>NUCLEOTIDE SEQUENCE</scope>
    <source>
        <strain evidence="9">TFB9207</strain>
    </source>
</reference>
<feature type="region of interest" description="Disordered" evidence="7">
    <location>
        <begin position="304"/>
        <end position="382"/>
    </location>
</feature>
<dbReference type="Proteomes" id="UP001163846">
    <property type="component" value="Unassembled WGS sequence"/>
</dbReference>
<feature type="region of interest" description="Disordered" evidence="7">
    <location>
        <begin position="42"/>
        <end position="85"/>
    </location>
</feature>
<organism evidence="9 10">
    <name type="scientific">Lentinula raphanica</name>
    <dbReference type="NCBI Taxonomy" id="153919"/>
    <lineage>
        <taxon>Eukaryota</taxon>
        <taxon>Fungi</taxon>
        <taxon>Dikarya</taxon>
        <taxon>Basidiomycota</taxon>
        <taxon>Agaricomycotina</taxon>
        <taxon>Agaricomycetes</taxon>
        <taxon>Agaricomycetidae</taxon>
        <taxon>Agaricales</taxon>
        <taxon>Marasmiineae</taxon>
        <taxon>Omphalotaceae</taxon>
        <taxon>Lentinula</taxon>
    </lineage>
</organism>
<dbReference type="PROSITE" id="PS00036">
    <property type="entry name" value="BZIP_BASIC"/>
    <property type="match status" value="1"/>
</dbReference>
<feature type="coiled-coil region" evidence="6">
    <location>
        <begin position="259"/>
        <end position="293"/>
    </location>
</feature>
<dbReference type="PANTHER" id="PTHR13044:SF14">
    <property type="entry name" value="CRYPTOCEPHAL, ISOFORM A"/>
    <property type="match status" value="1"/>
</dbReference>
<evidence type="ECO:0000256" key="5">
    <source>
        <dbReference type="ARBA" id="ARBA00023242"/>
    </source>
</evidence>
<evidence type="ECO:0000256" key="6">
    <source>
        <dbReference type="SAM" id="Coils"/>
    </source>
</evidence>
<dbReference type="EMBL" id="MU806109">
    <property type="protein sequence ID" value="KAJ3839791.1"/>
    <property type="molecule type" value="Genomic_DNA"/>
</dbReference>
<protein>
    <recommendedName>
        <fullName evidence="8">BZIP domain-containing protein</fullName>
    </recommendedName>
</protein>
<dbReference type="Pfam" id="PF07716">
    <property type="entry name" value="bZIP_2"/>
    <property type="match status" value="1"/>
</dbReference>
<keyword evidence="2" id="KW-0805">Transcription regulation</keyword>
<accession>A0AA38UG04</accession>
<keyword evidence="5" id="KW-0539">Nucleus</keyword>
<evidence type="ECO:0000256" key="7">
    <source>
        <dbReference type="SAM" id="MobiDB-lite"/>
    </source>
</evidence>
<evidence type="ECO:0000256" key="2">
    <source>
        <dbReference type="ARBA" id="ARBA00023015"/>
    </source>
</evidence>
<keyword evidence="3" id="KW-0238">DNA-binding</keyword>
<dbReference type="GO" id="GO:0000977">
    <property type="term" value="F:RNA polymerase II transcription regulatory region sequence-specific DNA binding"/>
    <property type="evidence" value="ECO:0007669"/>
    <property type="project" value="TreeGrafter"/>
</dbReference>
<keyword evidence="4" id="KW-0804">Transcription</keyword>
<comment type="subcellular location">
    <subcellularLocation>
        <location evidence="1">Nucleus</location>
    </subcellularLocation>
</comment>
<feature type="compositionally biased region" description="Basic and acidic residues" evidence="7">
    <location>
        <begin position="368"/>
        <end position="382"/>
    </location>
</feature>
<evidence type="ECO:0000313" key="9">
    <source>
        <dbReference type="EMBL" id="KAJ3839791.1"/>
    </source>
</evidence>
<feature type="compositionally biased region" description="Polar residues" evidence="7">
    <location>
        <begin position="43"/>
        <end position="57"/>
    </location>
</feature>
<dbReference type="InterPro" id="IPR004827">
    <property type="entry name" value="bZIP"/>
</dbReference>
<dbReference type="GO" id="GO:0005634">
    <property type="term" value="C:nucleus"/>
    <property type="evidence" value="ECO:0007669"/>
    <property type="project" value="UniProtKB-SubCell"/>
</dbReference>
<evidence type="ECO:0000259" key="8">
    <source>
        <dbReference type="PROSITE" id="PS50217"/>
    </source>
</evidence>
<evidence type="ECO:0000256" key="1">
    <source>
        <dbReference type="ARBA" id="ARBA00004123"/>
    </source>
</evidence>
<dbReference type="AlphaFoldDB" id="A0AA38UG04"/>
<dbReference type="PANTHER" id="PTHR13044">
    <property type="entry name" value="ACTIVATING TRANSCRIPTION FACTOR ATF 4/5"/>
    <property type="match status" value="1"/>
</dbReference>
<dbReference type="PROSITE" id="PS50217">
    <property type="entry name" value="BZIP"/>
    <property type="match status" value="1"/>
</dbReference>
<keyword evidence="6" id="KW-0175">Coiled coil</keyword>
<feature type="compositionally biased region" description="Low complexity" evidence="7">
    <location>
        <begin position="319"/>
        <end position="338"/>
    </location>
</feature>
<feature type="domain" description="BZIP" evidence="8">
    <location>
        <begin position="238"/>
        <end position="292"/>
    </location>
</feature>
<feature type="region of interest" description="Disordered" evidence="7">
    <location>
        <begin position="191"/>
        <end position="246"/>
    </location>
</feature>
<dbReference type="GO" id="GO:0001228">
    <property type="term" value="F:DNA-binding transcription activator activity, RNA polymerase II-specific"/>
    <property type="evidence" value="ECO:0007669"/>
    <property type="project" value="TreeGrafter"/>
</dbReference>
<dbReference type="CDD" id="cd14705">
    <property type="entry name" value="bZIP_Zip1"/>
    <property type="match status" value="1"/>
</dbReference>
<dbReference type="Gene3D" id="1.20.5.170">
    <property type="match status" value="1"/>
</dbReference>
<keyword evidence="10" id="KW-1185">Reference proteome</keyword>